<reference evidence="2" key="2">
    <citation type="submission" date="2020-09" db="EMBL/GenBank/DDBJ databases">
        <authorList>
            <person name="Sun Q."/>
            <person name="Zhou Y."/>
        </authorList>
    </citation>
    <scope>NUCLEOTIDE SEQUENCE</scope>
    <source>
        <strain evidence="2">CGMCC 4.7201</strain>
    </source>
</reference>
<protein>
    <submittedName>
        <fullName evidence="2">Oxidoreductase</fullName>
    </submittedName>
</protein>
<name>A0A918DW58_9ACTN</name>
<sequence>MPTTELSAGVLEYEDTGGDGPVVVLLHGLAMDGSYWRKVVPELSPDHRVVVPTLPLGSHRVPMRPDADLSSRGIGRLQAEFLERLDLRDVTLVGSDSGLFQFAAPLARDRVARLVVTSCEAFENFPPGLPGRAIHLASKIPGGIAAVAASLRLRPLRRTPATLGRMTKRPIPHEVTDRWFQPLIGDPDIRRDLTRYLRSVRPGDMLEAAEGLRTFDRPALVVWAGEDRCMPLAHGRRLADLLPNARLVEIADSGTFLPEDQPVALARAIREFTEKPLA</sequence>
<comment type="caution">
    <text evidence="2">The sequence shown here is derived from an EMBL/GenBank/DDBJ whole genome shotgun (WGS) entry which is preliminary data.</text>
</comment>
<accession>A0A918DW58</accession>
<dbReference type="PANTHER" id="PTHR43798:SF33">
    <property type="entry name" value="HYDROLASE, PUTATIVE (AFU_ORTHOLOGUE AFUA_2G14860)-RELATED"/>
    <property type="match status" value="1"/>
</dbReference>
<gene>
    <name evidence="2" type="ORF">GCM10012280_25240</name>
</gene>
<dbReference type="InterPro" id="IPR000073">
    <property type="entry name" value="AB_hydrolase_1"/>
</dbReference>
<dbReference type="EMBL" id="BMMS01000009">
    <property type="protein sequence ID" value="GGO87231.1"/>
    <property type="molecule type" value="Genomic_DNA"/>
</dbReference>
<dbReference type="AlphaFoldDB" id="A0A918DW58"/>
<dbReference type="GO" id="GO:0016020">
    <property type="term" value="C:membrane"/>
    <property type="evidence" value="ECO:0007669"/>
    <property type="project" value="TreeGrafter"/>
</dbReference>
<dbReference type="Gene3D" id="3.40.50.1820">
    <property type="entry name" value="alpha/beta hydrolase"/>
    <property type="match status" value="1"/>
</dbReference>
<dbReference type="Proteomes" id="UP000641932">
    <property type="component" value="Unassembled WGS sequence"/>
</dbReference>
<keyword evidence="3" id="KW-1185">Reference proteome</keyword>
<feature type="domain" description="AB hydrolase-1" evidence="1">
    <location>
        <begin position="23"/>
        <end position="268"/>
    </location>
</feature>
<reference evidence="2" key="1">
    <citation type="journal article" date="2014" name="Int. J. Syst. Evol. Microbiol.">
        <title>Complete genome sequence of Corynebacterium casei LMG S-19264T (=DSM 44701T), isolated from a smear-ripened cheese.</title>
        <authorList>
            <consortium name="US DOE Joint Genome Institute (JGI-PGF)"/>
            <person name="Walter F."/>
            <person name="Albersmeier A."/>
            <person name="Kalinowski J."/>
            <person name="Ruckert C."/>
        </authorList>
    </citation>
    <scope>NUCLEOTIDE SEQUENCE</scope>
    <source>
        <strain evidence="2">CGMCC 4.7201</strain>
    </source>
</reference>
<dbReference type="SUPFAM" id="SSF53474">
    <property type="entry name" value="alpha/beta-Hydrolases"/>
    <property type="match status" value="1"/>
</dbReference>
<dbReference type="InterPro" id="IPR029058">
    <property type="entry name" value="AB_hydrolase_fold"/>
</dbReference>
<dbReference type="PANTHER" id="PTHR43798">
    <property type="entry name" value="MONOACYLGLYCEROL LIPASE"/>
    <property type="match status" value="1"/>
</dbReference>
<evidence type="ECO:0000313" key="3">
    <source>
        <dbReference type="Proteomes" id="UP000641932"/>
    </source>
</evidence>
<dbReference type="InterPro" id="IPR050266">
    <property type="entry name" value="AB_hydrolase_sf"/>
</dbReference>
<dbReference type="GO" id="GO:0003824">
    <property type="term" value="F:catalytic activity"/>
    <property type="evidence" value="ECO:0007669"/>
    <property type="project" value="UniProtKB-ARBA"/>
</dbReference>
<dbReference type="RefSeq" id="WP_189131692.1">
    <property type="nucleotide sequence ID" value="NZ_BMMS01000009.1"/>
</dbReference>
<evidence type="ECO:0000259" key="1">
    <source>
        <dbReference type="Pfam" id="PF12697"/>
    </source>
</evidence>
<organism evidence="2 3">
    <name type="scientific">Wenjunlia tyrosinilytica</name>
    <dbReference type="NCBI Taxonomy" id="1544741"/>
    <lineage>
        <taxon>Bacteria</taxon>
        <taxon>Bacillati</taxon>
        <taxon>Actinomycetota</taxon>
        <taxon>Actinomycetes</taxon>
        <taxon>Kitasatosporales</taxon>
        <taxon>Streptomycetaceae</taxon>
        <taxon>Wenjunlia</taxon>
    </lineage>
</organism>
<evidence type="ECO:0000313" key="2">
    <source>
        <dbReference type="EMBL" id="GGO87231.1"/>
    </source>
</evidence>
<proteinExistence type="predicted"/>
<dbReference type="Pfam" id="PF12697">
    <property type="entry name" value="Abhydrolase_6"/>
    <property type="match status" value="1"/>
</dbReference>